<proteinExistence type="inferred from homology"/>
<comment type="similarity">
    <text evidence="2">Belongs to the serine/threonine dehydratase family.</text>
</comment>
<gene>
    <name evidence="7" type="ORF">KDH_04150</name>
</gene>
<keyword evidence="4" id="KW-0663">Pyridoxal phosphate</keyword>
<dbReference type="InterPro" id="IPR045865">
    <property type="entry name" value="ACT-like_dom_sf"/>
</dbReference>
<evidence type="ECO:0000313" key="7">
    <source>
        <dbReference type="EMBL" id="GLV53562.1"/>
    </source>
</evidence>
<evidence type="ECO:0000256" key="5">
    <source>
        <dbReference type="ARBA" id="ARBA00023239"/>
    </source>
</evidence>
<dbReference type="InterPro" id="IPR044561">
    <property type="entry name" value="ACT_ThrD-II-like"/>
</dbReference>
<dbReference type="CDD" id="cd01562">
    <property type="entry name" value="Thr-dehyd"/>
    <property type="match status" value="1"/>
</dbReference>
<dbReference type="Proteomes" id="UP001344906">
    <property type="component" value="Unassembled WGS sequence"/>
</dbReference>
<accession>A0ABQ6FL64</accession>
<name>A0ABQ6FL64_9CHLR</name>
<dbReference type="InterPro" id="IPR005789">
    <property type="entry name" value="Thr_deHydtase_catblc"/>
</dbReference>
<keyword evidence="8" id="KW-1185">Reference proteome</keyword>
<dbReference type="Gene3D" id="3.40.50.1100">
    <property type="match status" value="2"/>
</dbReference>
<reference evidence="7 8" key="1">
    <citation type="submission" date="2023-02" db="EMBL/GenBank/DDBJ databases">
        <title>Dictyobacter halimunensis sp. nov., a new member of the class Ktedonobacteria from forest soil in a geothermal area.</title>
        <authorList>
            <person name="Rachmania M.K."/>
            <person name="Ningsih F."/>
            <person name="Sakai Y."/>
            <person name="Yabe S."/>
            <person name="Yokota A."/>
            <person name="Sjamsuridzal W."/>
        </authorList>
    </citation>
    <scope>NUCLEOTIDE SEQUENCE [LARGE SCALE GENOMIC DNA]</scope>
    <source>
        <strain evidence="7 8">S3.2.2.5</strain>
    </source>
</reference>
<dbReference type="NCBIfam" id="TIGR01127">
    <property type="entry name" value="ilvA_1Cterm"/>
    <property type="match status" value="1"/>
</dbReference>
<dbReference type="Gene3D" id="3.30.70.260">
    <property type="match status" value="1"/>
</dbReference>
<dbReference type="PANTHER" id="PTHR48078">
    <property type="entry name" value="THREONINE DEHYDRATASE, MITOCHONDRIAL-RELATED"/>
    <property type="match status" value="1"/>
</dbReference>
<dbReference type="PANTHER" id="PTHR48078:SF6">
    <property type="entry name" value="L-THREONINE DEHYDRATASE CATABOLIC TDCB"/>
    <property type="match status" value="1"/>
</dbReference>
<protein>
    <recommendedName>
        <fullName evidence="3">threonine ammonia-lyase</fullName>
        <ecNumber evidence="3">4.3.1.19</ecNumber>
    </recommendedName>
</protein>
<evidence type="ECO:0000256" key="2">
    <source>
        <dbReference type="ARBA" id="ARBA00010869"/>
    </source>
</evidence>
<comment type="cofactor">
    <cofactor evidence="1">
        <name>pyridoxal 5'-phosphate</name>
        <dbReference type="ChEBI" id="CHEBI:597326"/>
    </cofactor>
</comment>
<evidence type="ECO:0000256" key="4">
    <source>
        <dbReference type="ARBA" id="ARBA00022898"/>
    </source>
</evidence>
<sequence>MASLKKGVSPEVLPAEPAQSSSYQAPVTIADIWQAQQYLKPFIEHTPLVHSRTLSEATQARIYLKFEQMQRGGSFKVRGATYKLSRLTAEQRKAGVITASAGNHAQGVAIAAAQLHIPCTIVVPENAPLTKVTATQRLGAQVILSGATYDDAVQHALKLQQESGATYVPAFDDIDIVTGQGTLGLEMLAEVPEADVIVVPIGGGGLISGIALAARALKPSITIIGVEAAGAASMRASLNAGTLQTLPAIATIADGIAIKQPGKITFPIIQHLVDDVVVVDDEQIINAALLLMEQHKILVEGAGATGVAALLNGSIALKDKHVLVPLTGGNLDINLLGRFTEHALVNASRYFAIHVSLADRPGELAHVINIVAGMRVNIIDVHYQRVSSQMPFMQHEAMITVETRNRTQCEELLKSLHAAGYVVEEARALH</sequence>
<evidence type="ECO:0000313" key="8">
    <source>
        <dbReference type="Proteomes" id="UP001344906"/>
    </source>
</evidence>
<dbReference type="EMBL" id="BSRI01000001">
    <property type="protein sequence ID" value="GLV53562.1"/>
    <property type="molecule type" value="Genomic_DNA"/>
</dbReference>
<evidence type="ECO:0000256" key="3">
    <source>
        <dbReference type="ARBA" id="ARBA00012096"/>
    </source>
</evidence>
<dbReference type="SUPFAM" id="SSF53686">
    <property type="entry name" value="Tryptophan synthase beta subunit-like PLP-dependent enzymes"/>
    <property type="match status" value="1"/>
</dbReference>
<organism evidence="7 8">
    <name type="scientific">Dictyobacter halimunensis</name>
    <dbReference type="NCBI Taxonomy" id="3026934"/>
    <lineage>
        <taxon>Bacteria</taxon>
        <taxon>Bacillati</taxon>
        <taxon>Chloroflexota</taxon>
        <taxon>Ktedonobacteria</taxon>
        <taxon>Ktedonobacterales</taxon>
        <taxon>Dictyobacteraceae</taxon>
        <taxon>Dictyobacter</taxon>
    </lineage>
</organism>
<dbReference type="SUPFAM" id="SSF55021">
    <property type="entry name" value="ACT-like"/>
    <property type="match status" value="1"/>
</dbReference>
<evidence type="ECO:0000259" key="6">
    <source>
        <dbReference type="Pfam" id="PF00291"/>
    </source>
</evidence>
<evidence type="ECO:0000256" key="1">
    <source>
        <dbReference type="ARBA" id="ARBA00001933"/>
    </source>
</evidence>
<keyword evidence="5" id="KW-0456">Lyase</keyword>
<dbReference type="InterPro" id="IPR036052">
    <property type="entry name" value="TrpB-like_PALP_sf"/>
</dbReference>
<dbReference type="EC" id="4.3.1.19" evidence="3"/>
<dbReference type="Pfam" id="PF00291">
    <property type="entry name" value="PALP"/>
    <property type="match status" value="1"/>
</dbReference>
<dbReference type="InterPro" id="IPR001926">
    <property type="entry name" value="TrpB-like_PALP"/>
</dbReference>
<dbReference type="RefSeq" id="WP_338247274.1">
    <property type="nucleotide sequence ID" value="NZ_BSRI01000001.1"/>
</dbReference>
<feature type="domain" description="Tryptophan synthase beta chain-like PALP" evidence="6">
    <location>
        <begin position="41"/>
        <end position="328"/>
    </location>
</feature>
<dbReference type="InterPro" id="IPR050147">
    <property type="entry name" value="Ser/Thr_Dehydratase"/>
</dbReference>
<comment type="caution">
    <text evidence="7">The sequence shown here is derived from an EMBL/GenBank/DDBJ whole genome shotgun (WGS) entry which is preliminary data.</text>
</comment>
<dbReference type="CDD" id="cd04886">
    <property type="entry name" value="ACT_ThrD-II-like"/>
    <property type="match status" value="1"/>
</dbReference>